<dbReference type="GO" id="GO:0004525">
    <property type="term" value="F:ribonuclease III activity"/>
    <property type="evidence" value="ECO:0007669"/>
    <property type="project" value="InterPro"/>
</dbReference>
<dbReference type="EMBL" id="JAGSXJ010000030">
    <property type="protein sequence ID" value="KAH6670300.1"/>
    <property type="molecule type" value="Genomic_DNA"/>
</dbReference>
<dbReference type="SUPFAM" id="SSF69065">
    <property type="entry name" value="RNase III domain-like"/>
    <property type="match status" value="1"/>
</dbReference>
<dbReference type="Gene3D" id="1.10.1520.10">
    <property type="entry name" value="Ribonuclease III domain"/>
    <property type="match status" value="1"/>
</dbReference>
<name>A0A9P9A7B8_9PEZI</name>
<proteinExistence type="predicted"/>
<protein>
    <recommendedName>
        <fullName evidence="3">RNase III domain-containing protein</fullName>
    </recommendedName>
</protein>
<dbReference type="AlphaFoldDB" id="A0A9P9A7B8"/>
<accession>A0A9P9A7B8</accession>
<keyword evidence="2" id="KW-1185">Reference proteome</keyword>
<evidence type="ECO:0000313" key="1">
    <source>
        <dbReference type="EMBL" id="KAH6670300.1"/>
    </source>
</evidence>
<comment type="caution">
    <text evidence="1">The sequence shown here is derived from an EMBL/GenBank/DDBJ whole genome shotgun (WGS) entry which is preliminary data.</text>
</comment>
<gene>
    <name evidence="1" type="ORF">F5X68DRAFT_194548</name>
</gene>
<dbReference type="Proteomes" id="UP000770015">
    <property type="component" value="Unassembled WGS sequence"/>
</dbReference>
<evidence type="ECO:0008006" key="3">
    <source>
        <dbReference type="Google" id="ProtNLM"/>
    </source>
</evidence>
<reference evidence="1" key="1">
    <citation type="journal article" date="2021" name="Nat. Commun.">
        <title>Genetic determinants of endophytism in the Arabidopsis root mycobiome.</title>
        <authorList>
            <person name="Mesny F."/>
            <person name="Miyauchi S."/>
            <person name="Thiergart T."/>
            <person name="Pickel B."/>
            <person name="Atanasova L."/>
            <person name="Karlsson M."/>
            <person name="Huettel B."/>
            <person name="Barry K.W."/>
            <person name="Haridas S."/>
            <person name="Chen C."/>
            <person name="Bauer D."/>
            <person name="Andreopoulos W."/>
            <person name="Pangilinan J."/>
            <person name="LaButti K."/>
            <person name="Riley R."/>
            <person name="Lipzen A."/>
            <person name="Clum A."/>
            <person name="Drula E."/>
            <person name="Henrissat B."/>
            <person name="Kohler A."/>
            <person name="Grigoriev I.V."/>
            <person name="Martin F.M."/>
            <person name="Hacquard S."/>
        </authorList>
    </citation>
    <scope>NUCLEOTIDE SEQUENCE</scope>
    <source>
        <strain evidence="1">MPI-SDFR-AT-0117</strain>
    </source>
</reference>
<organism evidence="1 2">
    <name type="scientific">Plectosphaerella plurivora</name>
    <dbReference type="NCBI Taxonomy" id="936078"/>
    <lineage>
        <taxon>Eukaryota</taxon>
        <taxon>Fungi</taxon>
        <taxon>Dikarya</taxon>
        <taxon>Ascomycota</taxon>
        <taxon>Pezizomycotina</taxon>
        <taxon>Sordariomycetes</taxon>
        <taxon>Hypocreomycetidae</taxon>
        <taxon>Glomerellales</taxon>
        <taxon>Plectosphaerellaceae</taxon>
        <taxon>Plectosphaerella</taxon>
    </lineage>
</organism>
<evidence type="ECO:0000313" key="2">
    <source>
        <dbReference type="Proteomes" id="UP000770015"/>
    </source>
</evidence>
<dbReference type="InterPro" id="IPR036389">
    <property type="entry name" value="RNase_III_sf"/>
</dbReference>
<dbReference type="OrthoDB" id="67027at2759"/>
<sequence length="137" mass="15029">MSGNIESKLEKVADKLGYESKDPKWLLEALMVAGSTPVMWRGQFRRHSEGNKRLAGIGHHLINMAIAEWAFDEGRSIALVRIFDLHGLGSYVSKNPSQRGEISASTKAINIEAIIGAIYKDGGMEPAKVAMVLFAFL</sequence>
<dbReference type="GO" id="GO:0006396">
    <property type="term" value="P:RNA processing"/>
    <property type="evidence" value="ECO:0007669"/>
    <property type="project" value="InterPro"/>
</dbReference>